<dbReference type="Gene3D" id="3.20.20.30">
    <property type="entry name" value="Luciferase-like domain"/>
    <property type="match status" value="1"/>
</dbReference>
<dbReference type="InterPro" id="IPR036661">
    <property type="entry name" value="Luciferase-like_sf"/>
</dbReference>
<dbReference type="SUPFAM" id="SSF51679">
    <property type="entry name" value="Bacterial luciferase-like"/>
    <property type="match status" value="1"/>
</dbReference>
<dbReference type="KEGG" id="pbro:HOP40_21815"/>
<dbReference type="PANTHER" id="PTHR43244:SF1">
    <property type="entry name" value="5,10-METHYLENETETRAHYDROMETHANOPTERIN REDUCTASE"/>
    <property type="match status" value="1"/>
</dbReference>
<accession>A0A6M6JNT8</accession>
<evidence type="ECO:0000313" key="3">
    <source>
        <dbReference type="EMBL" id="QJY48109.1"/>
    </source>
</evidence>
<keyword evidence="4" id="KW-1185">Reference proteome</keyword>
<evidence type="ECO:0000259" key="2">
    <source>
        <dbReference type="Pfam" id="PF00296"/>
    </source>
</evidence>
<proteinExistence type="predicted"/>
<feature type="domain" description="Luciferase-like" evidence="2">
    <location>
        <begin position="13"/>
        <end position="176"/>
    </location>
</feature>
<dbReference type="Pfam" id="PF00296">
    <property type="entry name" value="Bac_luciferase"/>
    <property type="match status" value="1"/>
</dbReference>
<dbReference type="Proteomes" id="UP000505377">
    <property type="component" value="Chromosome"/>
</dbReference>
<dbReference type="PANTHER" id="PTHR43244">
    <property type="match status" value="1"/>
</dbReference>
<dbReference type="GO" id="GO:0016705">
    <property type="term" value="F:oxidoreductase activity, acting on paired donors, with incorporation or reduction of molecular oxygen"/>
    <property type="evidence" value="ECO:0007669"/>
    <property type="project" value="InterPro"/>
</dbReference>
<dbReference type="InterPro" id="IPR050564">
    <property type="entry name" value="F420-G6PD/mer"/>
</dbReference>
<organism evidence="3 4">
    <name type="scientific">Pseudonocardia broussonetiae</name>
    <dbReference type="NCBI Taxonomy" id="2736640"/>
    <lineage>
        <taxon>Bacteria</taxon>
        <taxon>Bacillati</taxon>
        <taxon>Actinomycetota</taxon>
        <taxon>Actinomycetes</taxon>
        <taxon>Pseudonocardiales</taxon>
        <taxon>Pseudonocardiaceae</taxon>
        <taxon>Pseudonocardia</taxon>
    </lineage>
</organism>
<dbReference type="InterPro" id="IPR011251">
    <property type="entry name" value="Luciferase-like_dom"/>
</dbReference>
<keyword evidence="1" id="KW-0560">Oxidoreductase</keyword>
<evidence type="ECO:0000256" key="1">
    <source>
        <dbReference type="ARBA" id="ARBA00023002"/>
    </source>
</evidence>
<dbReference type="EMBL" id="CP053564">
    <property type="protein sequence ID" value="QJY48109.1"/>
    <property type="molecule type" value="Genomic_DNA"/>
</dbReference>
<name>A0A6M6JNT8_9PSEU</name>
<evidence type="ECO:0000313" key="4">
    <source>
        <dbReference type="Proteomes" id="UP000505377"/>
    </source>
</evidence>
<dbReference type="RefSeq" id="WP_172161473.1">
    <property type="nucleotide sequence ID" value="NZ_CP053564.1"/>
</dbReference>
<sequence length="353" mass="37288">MEINCVFAPALDTPDHIVLAEQLGYRRAWVYDVPVSYADTGVTLGLAAVRTSTIRLGVSVFTEHLRHITANAGLIAHLATLAPGRFDAGVGAGFTSSTYLGRQGSKWADVETYVEDLRTLLAGGEIERDGTVLSLMHMPASGISLPVDVDFWVAAHGPKGFATAARLGAGVVTNPTHGDQPVPFDGDCQLTYYGTVLEDGEALDSPRVVEAAGPGAGLALHLGQWGPLAGTPEAQGYADAIAEVDERRRHLELFRGHLMEPSGLDRRFLTPDVIRRGTLTGTRDEIAASLQRLSDAGANAVLYQPAGPDIPRELAAFREVAEAFRTTAPAGPVTATPVTATPVTATVPEVQHA</sequence>
<reference evidence="3 4" key="1">
    <citation type="submission" date="2020-05" db="EMBL/GenBank/DDBJ databases">
        <authorList>
            <person name="Mo P."/>
        </authorList>
    </citation>
    <scope>NUCLEOTIDE SEQUENCE [LARGE SCALE GENOMIC DNA]</scope>
    <source>
        <strain evidence="3 4">Gen01</strain>
    </source>
</reference>
<gene>
    <name evidence="3" type="ORF">HOP40_21815</name>
</gene>
<protein>
    <submittedName>
        <fullName evidence="3">LLM class flavin-dependent oxidoreductase</fullName>
    </submittedName>
</protein>
<dbReference type="AlphaFoldDB" id="A0A6M6JNT8"/>